<protein>
    <submittedName>
        <fullName evidence="1">Uncharacterized protein</fullName>
    </submittedName>
</protein>
<reference evidence="2" key="1">
    <citation type="journal article" date="2023" name="G3 (Bethesda)">
        <title>Genome assembly and association tests identify interacting loci associated with vigor, precocity, and sex in interspecific pistachio rootstocks.</title>
        <authorList>
            <person name="Palmer W."/>
            <person name="Jacygrad E."/>
            <person name="Sagayaradj S."/>
            <person name="Cavanaugh K."/>
            <person name="Han R."/>
            <person name="Bertier L."/>
            <person name="Beede B."/>
            <person name="Kafkas S."/>
            <person name="Golino D."/>
            <person name="Preece J."/>
            <person name="Michelmore R."/>
        </authorList>
    </citation>
    <scope>NUCLEOTIDE SEQUENCE [LARGE SCALE GENOMIC DNA]</scope>
</reference>
<gene>
    <name evidence="1" type="ORF">Patl1_15310</name>
</gene>
<proteinExistence type="predicted"/>
<evidence type="ECO:0000313" key="1">
    <source>
        <dbReference type="EMBL" id="KAJ0094746.1"/>
    </source>
</evidence>
<dbReference type="EMBL" id="CM047902">
    <property type="protein sequence ID" value="KAJ0094746.1"/>
    <property type="molecule type" value="Genomic_DNA"/>
</dbReference>
<evidence type="ECO:0000313" key="2">
    <source>
        <dbReference type="Proteomes" id="UP001164250"/>
    </source>
</evidence>
<accession>A0ACC1B773</accession>
<keyword evidence="2" id="KW-1185">Reference proteome</keyword>
<name>A0ACC1B773_9ROSI</name>
<dbReference type="Proteomes" id="UP001164250">
    <property type="component" value="Chromosome 6"/>
</dbReference>
<comment type="caution">
    <text evidence="1">The sequence shown here is derived from an EMBL/GenBank/DDBJ whole genome shotgun (WGS) entry which is preliminary data.</text>
</comment>
<sequence length="75" mass="8848">MSDDVMSVMEMFPFESVYLLDLEVDLLVQVDWLLLKKCCVWIQEKELQVKVQFSIHTLMTLRCEIDNPSLGKILR</sequence>
<organism evidence="1 2">
    <name type="scientific">Pistacia atlantica</name>
    <dbReference type="NCBI Taxonomy" id="434234"/>
    <lineage>
        <taxon>Eukaryota</taxon>
        <taxon>Viridiplantae</taxon>
        <taxon>Streptophyta</taxon>
        <taxon>Embryophyta</taxon>
        <taxon>Tracheophyta</taxon>
        <taxon>Spermatophyta</taxon>
        <taxon>Magnoliopsida</taxon>
        <taxon>eudicotyledons</taxon>
        <taxon>Gunneridae</taxon>
        <taxon>Pentapetalae</taxon>
        <taxon>rosids</taxon>
        <taxon>malvids</taxon>
        <taxon>Sapindales</taxon>
        <taxon>Anacardiaceae</taxon>
        <taxon>Pistacia</taxon>
    </lineage>
</organism>